<dbReference type="STRING" id="4540.A0A3L6T1U0"/>
<proteinExistence type="predicted"/>
<dbReference type="Proteomes" id="UP000275267">
    <property type="component" value="Unassembled WGS sequence"/>
</dbReference>
<dbReference type="OrthoDB" id="4173905at2759"/>
<sequence>MERKGSRALGYIFRVFPINRQYIHGTFSRGPPPVGVTLPLMADTDRPQALVQSGLHAELMPQHVAFVMDGNSRWAQERGLTTEGYMASTRALEKIIELSGAWGIRAITVFVFSQENFRRPEARPLSHDLALAD</sequence>
<dbReference type="Pfam" id="PF01255">
    <property type="entry name" value="Prenyltransf"/>
    <property type="match status" value="1"/>
</dbReference>
<dbReference type="PANTHER" id="PTHR10291:SF23">
    <property type="entry name" value="ALKYL TRANSFERASE"/>
    <property type="match status" value="1"/>
</dbReference>
<dbReference type="InterPro" id="IPR036424">
    <property type="entry name" value="UPP_synth-like_sf"/>
</dbReference>
<comment type="caution">
    <text evidence="2">The sequence shown here is derived from an EMBL/GenBank/DDBJ whole genome shotgun (WGS) entry which is preliminary data.</text>
</comment>
<evidence type="ECO:0000256" key="1">
    <source>
        <dbReference type="ARBA" id="ARBA00022679"/>
    </source>
</evidence>
<evidence type="ECO:0000313" key="3">
    <source>
        <dbReference type="Proteomes" id="UP000275267"/>
    </source>
</evidence>
<dbReference type="GO" id="GO:0045547">
    <property type="term" value="F:ditrans,polycis-polyprenyl diphosphate synthase [(2E,6E)-farnesyl diphosphate specific] activity"/>
    <property type="evidence" value="ECO:0007669"/>
    <property type="project" value="TreeGrafter"/>
</dbReference>
<keyword evidence="1" id="KW-0808">Transferase</keyword>
<evidence type="ECO:0000313" key="2">
    <source>
        <dbReference type="EMBL" id="RLN30547.1"/>
    </source>
</evidence>
<dbReference type="SUPFAM" id="SSF64005">
    <property type="entry name" value="Undecaprenyl diphosphate synthase"/>
    <property type="match status" value="1"/>
</dbReference>
<dbReference type="GO" id="GO:0016094">
    <property type="term" value="P:polyprenol biosynthetic process"/>
    <property type="evidence" value="ECO:0007669"/>
    <property type="project" value="TreeGrafter"/>
</dbReference>
<organism evidence="2 3">
    <name type="scientific">Panicum miliaceum</name>
    <name type="common">Proso millet</name>
    <name type="synonym">Broomcorn millet</name>
    <dbReference type="NCBI Taxonomy" id="4540"/>
    <lineage>
        <taxon>Eukaryota</taxon>
        <taxon>Viridiplantae</taxon>
        <taxon>Streptophyta</taxon>
        <taxon>Embryophyta</taxon>
        <taxon>Tracheophyta</taxon>
        <taxon>Spermatophyta</taxon>
        <taxon>Magnoliopsida</taxon>
        <taxon>Liliopsida</taxon>
        <taxon>Poales</taxon>
        <taxon>Poaceae</taxon>
        <taxon>PACMAD clade</taxon>
        <taxon>Panicoideae</taxon>
        <taxon>Panicodae</taxon>
        <taxon>Paniceae</taxon>
        <taxon>Panicinae</taxon>
        <taxon>Panicum</taxon>
        <taxon>Panicum sect. Panicum</taxon>
    </lineage>
</organism>
<protein>
    <submittedName>
        <fullName evidence="2">Dehydrodolichyl diphosphate synthase 2-like</fullName>
    </submittedName>
</protein>
<accession>A0A3L6T1U0</accession>
<gene>
    <name evidence="2" type="ORF">C2845_PM05G07030</name>
</gene>
<dbReference type="InterPro" id="IPR001441">
    <property type="entry name" value="UPP_synth-like"/>
</dbReference>
<reference evidence="3" key="1">
    <citation type="journal article" date="2019" name="Nat. Commun.">
        <title>The genome of broomcorn millet.</title>
        <authorList>
            <person name="Zou C."/>
            <person name="Miki D."/>
            <person name="Li D."/>
            <person name="Tang Q."/>
            <person name="Xiao L."/>
            <person name="Rajput S."/>
            <person name="Deng P."/>
            <person name="Jia W."/>
            <person name="Huang R."/>
            <person name="Zhang M."/>
            <person name="Sun Y."/>
            <person name="Hu J."/>
            <person name="Fu X."/>
            <person name="Schnable P.S."/>
            <person name="Li F."/>
            <person name="Zhang H."/>
            <person name="Feng B."/>
            <person name="Zhu X."/>
            <person name="Liu R."/>
            <person name="Schnable J.C."/>
            <person name="Zhu J.-K."/>
            <person name="Zhang H."/>
        </authorList>
    </citation>
    <scope>NUCLEOTIDE SEQUENCE [LARGE SCALE GENOMIC DNA]</scope>
</reference>
<dbReference type="AlphaFoldDB" id="A0A3L6T1U0"/>
<dbReference type="EMBL" id="PQIB02000003">
    <property type="protein sequence ID" value="RLN30547.1"/>
    <property type="molecule type" value="Genomic_DNA"/>
</dbReference>
<dbReference type="Gene3D" id="3.40.1180.10">
    <property type="entry name" value="Decaprenyl diphosphate synthase-like"/>
    <property type="match status" value="1"/>
</dbReference>
<keyword evidence="3" id="KW-1185">Reference proteome</keyword>
<dbReference type="PANTHER" id="PTHR10291">
    <property type="entry name" value="DEHYDRODOLICHYL DIPHOSPHATE SYNTHASE FAMILY MEMBER"/>
    <property type="match status" value="1"/>
</dbReference>
<name>A0A3L6T1U0_PANMI</name>